<evidence type="ECO:0000256" key="1">
    <source>
        <dbReference type="ARBA" id="ARBA00035885"/>
    </source>
</evidence>
<gene>
    <name evidence="3" type="ORF">Enr8_23710</name>
</gene>
<evidence type="ECO:0000313" key="4">
    <source>
        <dbReference type="Proteomes" id="UP000318878"/>
    </source>
</evidence>
<dbReference type="SUPFAM" id="SSF52949">
    <property type="entry name" value="Macro domain-like"/>
    <property type="match status" value="1"/>
</dbReference>
<dbReference type="InterPro" id="IPR002589">
    <property type="entry name" value="Macro_dom"/>
</dbReference>
<feature type="domain" description="Macro" evidence="2">
    <location>
        <begin position="1"/>
        <end position="158"/>
    </location>
</feature>
<dbReference type="EMBL" id="SJPF01000002">
    <property type="protein sequence ID" value="TWT34955.1"/>
    <property type="molecule type" value="Genomic_DNA"/>
</dbReference>
<dbReference type="PANTHER" id="PTHR12521">
    <property type="entry name" value="PROTEIN C6ORF130"/>
    <property type="match status" value="1"/>
</dbReference>
<name>A0A5C5VBH6_9BACT</name>
<keyword evidence="4" id="KW-1185">Reference proteome</keyword>
<dbReference type="AlphaFoldDB" id="A0A5C5VBH6"/>
<dbReference type="OrthoDB" id="9780211at2"/>
<dbReference type="Proteomes" id="UP000318878">
    <property type="component" value="Unassembled WGS sequence"/>
</dbReference>
<dbReference type="SMART" id="SM00506">
    <property type="entry name" value="A1pp"/>
    <property type="match status" value="1"/>
</dbReference>
<dbReference type="RefSeq" id="WP_146431591.1">
    <property type="nucleotide sequence ID" value="NZ_SJPF01000002.1"/>
</dbReference>
<dbReference type="GO" id="GO:0140291">
    <property type="term" value="P:peptidyl-glutamate ADP-deribosylation"/>
    <property type="evidence" value="ECO:0007669"/>
    <property type="project" value="TreeGrafter"/>
</dbReference>
<organism evidence="3 4">
    <name type="scientific">Blastopirellula retiformator</name>
    <dbReference type="NCBI Taxonomy" id="2527970"/>
    <lineage>
        <taxon>Bacteria</taxon>
        <taxon>Pseudomonadati</taxon>
        <taxon>Planctomycetota</taxon>
        <taxon>Planctomycetia</taxon>
        <taxon>Pirellulales</taxon>
        <taxon>Pirellulaceae</taxon>
        <taxon>Blastopirellula</taxon>
    </lineage>
</organism>
<protein>
    <submittedName>
        <fullName evidence="3">Macro domain protein</fullName>
    </submittedName>
</protein>
<proteinExistence type="predicted"/>
<dbReference type="Pfam" id="PF01661">
    <property type="entry name" value="Macro"/>
    <property type="match status" value="1"/>
</dbReference>
<evidence type="ECO:0000259" key="2">
    <source>
        <dbReference type="PROSITE" id="PS51154"/>
    </source>
</evidence>
<evidence type="ECO:0000313" key="3">
    <source>
        <dbReference type="EMBL" id="TWT34955.1"/>
    </source>
</evidence>
<dbReference type="InterPro" id="IPR043472">
    <property type="entry name" value="Macro_dom-like"/>
</dbReference>
<dbReference type="Gene3D" id="3.40.220.10">
    <property type="entry name" value="Leucine Aminopeptidase, subunit E, domain 1"/>
    <property type="match status" value="1"/>
</dbReference>
<accession>A0A5C5VBH6</accession>
<comment type="caution">
    <text evidence="3">The sequence shown here is derived from an EMBL/GenBank/DDBJ whole genome shotgun (WGS) entry which is preliminary data.</text>
</comment>
<dbReference type="PANTHER" id="PTHR12521:SF0">
    <property type="entry name" value="ADP-RIBOSE GLYCOHYDROLASE OARD1"/>
    <property type="match status" value="1"/>
</dbReference>
<comment type="catalytic activity">
    <reaction evidence="1">
        <text>an N-(ADP-alpha-D-ribosyl)-thymidine in DNA + H2O = a thymidine in DNA + ADP-D-ribose</text>
        <dbReference type="Rhea" id="RHEA:71655"/>
        <dbReference type="Rhea" id="RHEA-COMP:13556"/>
        <dbReference type="Rhea" id="RHEA-COMP:18051"/>
        <dbReference type="ChEBI" id="CHEBI:15377"/>
        <dbReference type="ChEBI" id="CHEBI:57967"/>
        <dbReference type="ChEBI" id="CHEBI:137386"/>
        <dbReference type="ChEBI" id="CHEBI:191199"/>
    </reaction>
    <physiologicalReaction direction="left-to-right" evidence="1">
        <dbReference type="Rhea" id="RHEA:71656"/>
    </physiologicalReaction>
</comment>
<dbReference type="CDD" id="cd02901">
    <property type="entry name" value="Macro_Poa1p-like"/>
    <property type="match status" value="1"/>
</dbReference>
<reference evidence="3 4" key="1">
    <citation type="submission" date="2019-02" db="EMBL/GenBank/DDBJ databases">
        <title>Deep-cultivation of Planctomycetes and their phenomic and genomic characterization uncovers novel biology.</title>
        <authorList>
            <person name="Wiegand S."/>
            <person name="Jogler M."/>
            <person name="Boedeker C."/>
            <person name="Pinto D."/>
            <person name="Vollmers J."/>
            <person name="Rivas-Marin E."/>
            <person name="Kohn T."/>
            <person name="Peeters S.H."/>
            <person name="Heuer A."/>
            <person name="Rast P."/>
            <person name="Oberbeckmann S."/>
            <person name="Bunk B."/>
            <person name="Jeske O."/>
            <person name="Meyerdierks A."/>
            <person name="Storesund J.E."/>
            <person name="Kallscheuer N."/>
            <person name="Luecker S."/>
            <person name="Lage O.M."/>
            <person name="Pohl T."/>
            <person name="Merkel B.J."/>
            <person name="Hornburger P."/>
            <person name="Mueller R.-W."/>
            <person name="Bruemmer F."/>
            <person name="Labrenz M."/>
            <person name="Spormann A.M."/>
            <person name="Op Den Camp H."/>
            <person name="Overmann J."/>
            <person name="Amann R."/>
            <person name="Jetten M.S.M."/>
            <person name="Mascher T."/>
            <person name="Medema M.H."/>
            <person name="Devos D.P."/>
            <person name="Kaster A.-K."/>
            <person name="Ovreas L."/>
            <person name="Rohde M."/>
            <person name="Galperin M.Y."/>
            <person name="Jogler C."/>
        </authorList>
    </citation>
    <scope>NUCLEOTIDE SEQUENCE [LARGE SCALE GENOMIC DNA]</scope>
    <source>
        <strain evidence="3 4">Enr8</strain>
    </source>
</reference>
<dbReference type="PROSITE" id="PS51154">
    <property type="entry name" value="MACRO"/>
    <property type="match status" value="1"/>
</dbReference>
<dbReference type="InterPro" id="IPR050892">
    <property type="entry name" value="ADP-ribose_metab_enzymes"/>
</dbReference>
<sequence>MSVEFCSGDIFATPEDVALAHGCNCAGAMGKGIAVEFKRRWPAMYKLYKARCQDETFGLGDVFPWPDPASPRIIYNLGTQRSWRTKATLAAVEAAITNLLAAAAEHQSTQIALPLIGVGLGGLPAAEVKLLLQRAANDSPIQLIVCETFESGKTPTCL</sequence>